<gene>
    <name evidence="9" type="primary">Gpr119_0</name>
    <name evidence="9" type="ORF">G6Z77_0000946</name>
</gene>
<dbReference type="InterPro" id="IPR017452">
    <property type="entry name" value="GPCR_Rhodpsn_7TM"/>
</dbReference>
<dbReference type="PANTHER" id="PTHR22750">
    <property type="entry name" value="G-PROTEIN COUPLED RECEPTOR"/>
    <property type="match status" value="1"/>
</dbReference>
<proteinExistence type="inferred from homology"/>
<evidence type="ECO:0000256" key="7">
    <source>
        <dbReference type="SAM" id="Phobius"/>
    </source>
</evidence>
<dbReference type="SUPFAM" id="SSF81321">
    <property type="entry name" value="Family A G protein-coupled receptor-like"/>
    <property type="match status" value="1"/>
</dbReference>
<dbReference type="AlphaFoldDB" id="A0A836FPD1"/>
<feature type="domain" description="G-protein coupled receptors family 1 profile" evidence="8">
    <location>
        <begin position="144"/>
        <end position="343"/>
    </location>
</feature>
<feature type="transmembrane region" description="Helical" evidence="7">
    <location>
        <begin position="216"/>
        <end position="242"/>
    </location>
</feature>
<evidence type="ECO:0000256" key="2">
    <source>
        <dbReference type="ARBA" id="ARBA00010663"/>
    </source>
</evidence>
<name>A0A836FPD1_9HYME</name>
<evidence type="ECO:0000313" key="9">
    <source>
        <dbReference type="EMBL" id="KAG5343173.1"/>
    </source>
</evidence>
<comment type="similarity">
    <text evidence="2">Belongs to the G-protein coupled receptor 1 family.</text>
</comment>
<keyword evidence="4 7" id="KW-0812">Transmembrane</keyword>
<evidence type="ECO:0000313" key="10">
    <source>
        <dbReference type="Proteomes" id="UP000670152"/>
    </source>
</evidence>
<evidence type="ECO:0000256" key="6">
    <source>
        <dbReference type="ARBA" id="ARBA00023136"/>
    </source>
</evidence>
<dbReference type="GO" id="GO:0005886">
    <property type="term" value="C:plasma membrane"/>
    <property type="evidence" value="ECO:0007669"/>
    <property type="project" value="UniProtKB-SubCell"/>
</dbReference>
<dbReference type="EMBL" id="JAANIB010001710">
    <property type="protein sequence ID" value="KAG5343173.1"/>
    <property type="molecule type" value="Genomic_DNA"/>
</dbReference>
<evidence type="ECO:0000256" key="3">
    <source>
        <dbReference type="ARBA" id="ARBA00022475"/>
    </source>
</evidence>
<feature type="transmembrane region" description="Helical" evidence="7">
    <location>
        <begin position="54"/>
        <end position="83"/>
    </location>
</feature>
<feature type="transmembrane region" description="Helical" evidence="7">
    <location>
        <begin position="175"/>
        <end position="195"/>
    </location>
</feature>
<comment type="caution">
    <text evidence="9">The sequence shown here is derived from an EMBL/GenBank/DDBJ whole genome shotgun (WGS) entry which is preliminary data.</text>
</comment>
<keyword evidence="10" id="KW-1185">Reference proteome</keyword>
<dbReference type="GO" id="GO:0004930">
    <property type="term" value="F:G protein-coupled receptor activity"/>
    <property type="evidence" value="ECO:0007669"/>
    <property type="project" value="InterPro"/>
</dbReference>
<evidence type="ECO:0000256" key="5">
    <source>
        <dbReference type="ARBA" id="ARBA00022989"/>
    </source>
</evidence>
<feature type="non-terminal residue" evidence="9">
    <location>
        <position position="394"/>
    </location>
</feature>
<sequence length="394" mass="45421">NLSSSNINYIFRSKFVTKRSNSTSMSTELMNATMINEMTQSEITSSEIKNIKILYLYGVSLLMLFCVISIIVNIKILITMFWIKCPLSPTLYISLSLTGADAFSSFFLGIELLLNSFIPIGLGIELKGINCFLLALEVVRLGSVIITVYHLLALANFHKQYSCILIFFFFRKNKILLILLWMLPISFFAVYFNLIENNGFQSEGCRNNMFLRHQKFRIVFSNLVFWPFILMVYIYIHILYIVKRHQTIRLRFYEAGSPAQIRAALRKNSNIRQMTRNFRAVHTTLYILGSFVVGWMPAVITFVLVCDDCILQLNRVSARVIFFIHVINNGLIILKTLVNPIIYAAQMDEIKIATRRMHDAFCGWSKLTHFTTARKTNSVRKRTETEKSIGETAL</sequence>
<feature type="non-terminal residue" evidence="9">
    <location>
        <position position="1"/>
    </location>
</feature>
<dbReference type="PRINTS" id="PR00237">
    <property type="entry name" value="GPCRRHODOPSN"/>
</dbReference>
<keyword evidence="5 7" id="KW-1133">Transmembrane helix</keyword>
<keyword evidence="6 7" id="KW-0472">Membrane</keyword>
<organism evidence="9 10">
    <name type="scientific">Acromyrmex heyeri</name>
    <dbReference type="NCBI Taxonomy" id="230685"/>
    <lineage>
        <taxon>Eukaryota</taxon>
        <taxon>Metazoa</taxon>
        <taxon>Ecdysozoa</taxon>
        <taxon>Arthropoda</taxon>
        <taxon>Hexapoda</taxon>
        <taxon>Insecta</taxon>
        <taxon>Pterygota</taxon>
        <taxon>Neoptera</taxon>
        <taxon>Endopterygota</taxon>
        <taxon>Hymenoptera</taxon>
        <taxon>Apocrita</taxon>
        <taxon>Aculeata</taxon>
        <taxon>Formicoidea</taxon>
        <taxon>Formicidae</taxon>
        <taxon>Myrmicinae</taxon>
        <taxon>Acromyrmex</taxon>
    </lineage>
</organism>
<accession>A0A836FPD1</accession>
<dbReference type="Gene3D" id="1.20.1070.10">
    <property type="entry name" value="Rhodopsin 7-helix transmembrane proteins"/>
    <property type="match status" value="1"/>
</dbReference>
<evidence type="ECO:0000259" key="8">
    <source>
        <dbReference type="PROSITE" id="PS50262"/>
    </source>
</evidence>
<feature type="transmembrane region" description="Helical" evidence="7">
    <location>
        <begin position="131"/>
        <end position="155"/>
    </location>
</feature>
<protein>
    <submittedName>
        <fullName evidence="9">GP119 protein</fullName>
    </submittedName>
</protein>
<evidence type="ECO:0000256" key="1">
    <source>
        <dbReference type="ARBA" id="ARBA00004651"/>
    </source>
</evidence>
<dbReference type="InterPro" id="IPR000276">
    <property type="entry name" value="GPCR_Rhodpsn"/>
</dbReference>
<keyword evidence="3" id="KW-1003">Cell membrane</keyword>
<feature type="transmembrane region" description="Helical" evidence="7">
    <location>
        <begin position="285"/>
        <end position="306"/>
    </location>
</feature>
<reference evidence="9 10" key="1">
    <citation type="submission" date="2020-02" db="EMBL/GenBank/DDBJ databases">
        <title>Relaxed selection underlies rapid genomic changes in the transitions from sociality to social parasitism in ants.</title>
        <authorList>
            <person name="Bi X."/>
        </authorList>
    </citation>
    <scope>NUCLEOTIDE SEQUENCE [LARGE SCALE GENOMIC DNA]</scope>
    <source>
        <strain evidence="9">BGI-DK2014b</strain>
        <tissue evidence="9">Whole body</tissue>
    </source>
</reference>
<feature type="transmembrane region" description="Helical" evidence="7">
    <location>
        <begin position="318"/>
        <end position="338"/>
    </location>
</feature>
<feature type="transmembrane region" description="Helical" evidence="7">
    <location>
        <begin position="103"/>
        <end position="124"/>
    </location>
</feature>
<dbReference type="CDD" id="cd00637">
    <property type="entry name" value="7tm_classA_rhodopsin-like"/>
    <property type="match status" value="1"/>
</dbReference>
<dbReference type="OrthoDB" id="9894375at2759"/>
<comment type="subcellular location">
    <subcellularLocation>
        <location evidence="1">Cell membrane</location>
        <topology evidence="1">Multi-pass membrane protein</topology>
    </subcellularLocation>
</comment>
<evidence type="ECO:0000256" key="4">
    <source>
        <dbReference type="ARBA" id="ARBA00022692"/>
    </source>
</evidence>
<dbReference type="Proteomes" id="UP000670152">
    <property type="component" value="Unassembled WGS sequence"/>
</dbReference>
<dbReference type="PROSITE" id="PS50262">
    <property type="entry name" value="G_PROTEIN_RECEP_F1_2"/>
    <property type="match status" value="1"/>
</dbReference>